<evidence type="ECO:0000256" key="1">
    <source>
        <dbReference type="SAM" id="SignalP"/>
    </source>
</evidence>
<accession>A0A4U2F7E6</accession>
<evidence type="ECO:0000313" key="3">
    <source>
        <dbReference type="Proteomes" id="UP000305840"/>
    </source>
</evidence>
<organism evidence="2 3">
    <name type="scientific">Vibrio lentus</name>
    <dbReference type="NCBI Taxonomy" id="136468"/>
    <lineage>
        <taxon>Bacteria</taxon>
        <taxon>Pseudomonadati</taxon>
        <taxon>Pseudomonadota</taxon>
        <taxon>Gammaproteobacteria</taxon>
        <taxon>Vibrionales</taxon>
        <taxon>Vibrionaceae</taxon>
        <taxon>Vibrio</taxon>
    </lineage>
</organism>
<dbReference type="EMBL" id="SYVO01000017">
    <property type="protein sequence ID" value="TKG11172.1"/>
    <property type="molecule type" value="Genomic_DNA"/>
</dbReference>
<keyword evidence="1" id="KW-0732">Signal</keyword>
<sequence>MKNKKALVGTLLSVLVSGNAVAGVYTDELTKCLVSSTTKEDRVELVKWMFLAVSAHPAVDKVSAATPSQMDESNKNVAKLSMRLTTEACLEQTKDAIAYEGDVALEKSFQILGEVAGKEMFSHPEVIKSMAGLDKHLDSQRVMALLKL</sequence>
<dbReference type="AlphaFoldDB" id="A0A4U2F7E6"/>
<protein>
    <submittedName>
        <fullName evidence="2">Uncharacterized protein</fullName>
    </submittedName>
</protein>
<comment type="caution">
    <text evidence="2">The sequence shown here is derived from an EMBL/GenBank/DDBJ whole genome shotgun (WGS) entry which is preliminary data.</text>
</comment>
<dbReference type="Proteomes" id="UP000305840">
    <property type="component" value="Unassembled WGS sequence"/>
</dbReference>
<name>A0A4U2F7E6_9VIBR</name>
<dbReference type="RefSeq" id="WP_076670255.1">
    <property type="nucleotide sequence ID" value="NZ_CAWQOO010000902.1"/>
</dbReference>
<feature type="signal peptide" evidence="1">
    <location>
        <begin position="1"/>
        <end position="22"/>
    </location>
</feature>
<gene>
    <name evidence="2" type="ORF">FCV91_06885</name>
</gene>
<proteinExistence type="predicted"/>
<feature type="chain" id="PRO_5030103891" evidence="1">
    <location>
        <begin position="23"/>
        <end position="148"/>
    </location>
</feature>
<reference evidence="2 3" key="1">
    <citation type="submission" date="2019-04" db="EMBL/GenBank/DDBJ databases">
        <title>A reverse ecology approach based on a biological definition of microbial populations.</title>
        <authorList>
            <person name="Arevalo P."/>
            <person name="Vaninsberghe D."/>
            <person name="Elsherbini J."/>
            <person name="Gore J."/>
            <person name="Polz M."/>
        </authorList>
    </citation>
    <scope>NUCLEOTIDE SEQUENCE [LARGE SCALE GENOMIC DNA]</scope>
    <source>
        <strain evidence="2 3">10N.222.48.A1</strain>
    </source>
</reference>
<evidence type="ECO:0000313" key="2">
    <source>
        <dbReference type="EMBL" id="TKG11172.1"/>
    </source>
</evidence>